<dbReference type="PANTHER" id="PTHR33317">
    <property type="entry name" value="POLYNUCLEOTIDYL TRANSFERASE, RIBONUCLEASE H-LIKE SUPERFAMILY PROTEIN"/>
    <property type="match status" value="1"/>
</dbReference>
<dbReference type="SUPFAM" id="SSF53098">
    <property type="entry name" value="Ribonuclease H-like"/>
    <property type="match status" value="1"/>
</dbReference>
<evidence type="ECO:0000256" key="1">
    <source>
        <dbReference type="ARBA" id="ARBA00022490"/>
    </source>
</evidence>
<evidence type="ECO:0000313" key="8">
    <source>
        <dbReference type="Proteomes" id="UP000830167"/>
    </source>
</evidence>
<evidence type="ECO:0000256" key="3">
    <source>
        <dbReference type="ARBA" id="ARBA00022722"/>
    </source>
</evidence>
<organism evidence="7 8">
    <name type="scientific">Fodinisporobacter ferrooxydans</name>
    <dbReference type="NCBI Taxonomy" id="2901836"/>
    <lineage>
        <taxon>Bacteria</taxon>
        <taxon>Bacillati</taxon>
        <taxon>Bacillota</taxon>
        <taxon>Bacilli</taxon>
        <taxon>Bacillales</taxon>
        <taxon>Alicyclobacillaceae</taxon>
        <taxon>Fodinisporobacter</taxon>
    </lineage>
</organism>
<dbReference type="PANTHER" id="PTHR33317:SF4">
    <property type="entry name" value="POLYNUCLEOTIDYL TRANSFERASE, RIBONUCLEASE H-LIKE SUPERFAMILY PROTEIN"/>
    <property type="match status" value="1"/>
</dbReference>
<name>A0ABY4CHG6_9BACL</name>
<evidence type="ECO:0000256" key="5">
    <source>
        <dbReference type="HAMAP-Rule" id="MF_00651"/>
    </source>
</evidence>
<dbReference type="CDD" id="cd16964">
    <property type="entry name" value="YqgF"/>
    <property type="match status" value="1"/>
</dbReference>
<evidence type="ECO:0000256" key="2">
    <source>
        <dbReference type="ARBA" id="ARBA00022517"/>
    </source>
</evidence>
<comment type="function">
    <text evidence="5">Could be a nuclease involved in processing of the 5'-end of pre-16S rRNA.</text>
</comment>
<evidence type="ECO:0000256" key="4">
    <source>
        <dbReference type="ARBA" id="ARBA00022801"/>
    </source>
</evidence>
<dbReference type="InterPro" id="IPR012337">
    <property type="entry name" value="RNaseH-like_sf"/>
</dbReference>
<dbReference type="RefSeq" id="WP_347435510.1">
    <property type="nucleotide sequence ID" value="NZ_CP089291.1"/>
</dbReference>
<feature type="domain" description="YqgF/RNase H-like" evidence="6">
    <location>
        <begin position="1"/>
        <end position="101"/>
    </location>
</feature>
<keyword evidence="3 5" id="KW-0540">Nuclease</keyword>
<comment type="similarity">
    <text evidence="5">Belongs to the YqgF HJR family.</text>
</comment>
<dbReference type="Gene3D" id="3.30.420.140">
    <property type="entry name" value="YqgF/RNase H-like domain"/>
    <property type="match status" value="1"/>
</dbReference>
<dbReference type="NCBIfam" id="TIGR00250">
    <property type="entry name" value="RNAse_H_YqgF"/>
    <property type="match status" value="1"/>
</dbReference>
<dbReference type="EMBL" id="CP089291">
    <property type="protein sequence ID" value="UOF88831.1"/>
    <property type="molecule type" value="Genomic_DNA"/>
</dbReference>
<accession>A0ABY4CHG6</accession>
<dbReference type="HAMAP" id="MF_00651">
    <property type="entry name" value="Nuclease_YqgF"/>
    <property type="match status" value="1"/>
</dbReference>
<proteinExistence type="inferred from homology"/>
<keyword evidence="8" id="KW-1185">Reference proteome</keyword>
<keyword evidence="2 5" id="KW-0690">Ribosome biogenesis</keyword>
<dbReference type="InterPro" id="IPR005227">
    <property type="entry name" value="YqgF"/>
</dbReference>
<dbReference type="InterPro" id="IPR037027">
    <property type="entry name" value="YqgF/RNaseH-like_dom_sf"/>
</dbReference>
<dbReference type="GO" id="GO:0016787">
    <property type="term" value="F:hydrolase activity"/>
    <property type="evidence" value="ECO:0007669"/>
    <property type="project" value="UniProtKB-KW"/>
</dbReference>
<sequence length="142" mass="15987">MRILGIDYGDARIGLAISDELGWTAQGLEVIQRRHLSDDMGRIAAVINQYNVEKIVLGFPKNMNGTIGPRGEITQEFASMLEREFRVPVILWDERLSTVAAERVLLQADMSRKKRKGVIDKVAAQMILQTYLDSHTGHKPLL</sequence>
<keyword evidence="4 5" id="KW-0378">Hydrolase</keyword>
<dbReference type="InterPro" id="IPR006641">
    <property type="entry name" value="YqgF/RNaseH-like_dom"/>
</dbReference>
<gene>
    <name evidence="7" type="primary">ruvX</name>
    <name evidence="7" type="ORF">LSG31_12855</name>
</gene>
<keyword evidence="1 5" id="KW-0963">Cytoplasm</keyword>
<comment type="subcellular location">
    <subcellularLocation>
        <location evidence="5">Cytoplasm</location>
    </subcellularLocation>
</comment>
<evidence type="ECO:0000313" key="7">
    <source>
        <dbReference type="EMBL" id="UOF88831.1"/>
    </source>
</evidence>
<evidence type="ECO:0000259" key="6">
    <source>
        <dbReference type="SMART" id="SM00732"/>
    </source>
</evidence>
<dbReference type="Proteomes" id="UP000830167">
    <property type="component" value="Chromosome"/>
</dbReference>
<reference evidence="7" key="1">
    <citation type="submission" date="2021-12" db="EMBL/GenBank/DDBJ databases">
        <title>Alicyclobacillaceae gen. nov., sp. nov., isolated from chalcocite enrichment system.</title>
        <authorList>
            <person name="Jiang Z."/>
        </authorList>
    </citation>
    <scope>NUCLEOTIDE SEQUENCE</scope>
    <source>
        <strain evidence="7">MYW30-H2</strain>
    </source>
</reference>
<dbReference type="SMART" id="SM00732">
    <property type="entry name" value="YqgFc"/>
    <property type="match status" value="1"/>
</dbReference>
<protein>
    <recommendedName>
        <fullName evidence="5">Putative pre-16S rRNA nuclease</fullName>
        <ecNumber evidence="5">3.1.-.-</ecNumber>
    </recommendedName>
</protein>
<dbReference type="EC" id="3.1.-.-" evidence="5"/>
<dbReference type="Pfam" id="PF03652">
    <property type="entry name" value="RuvX"/>
    <property type="match status" value="1"/>
</dbReference>